<feature type="compositionally biased region" description="Basic and acidic residues" evidence="1">
    <location>
        <begin position="18"/>
        <end position="29"/>
    </location>
</feature>
<name>A0A9W8HX50_9FUNG</name>
<feature type="region of interest" description="Disordered" evidence="1">
    <location>
        <begin position="1"/>
        <end position="58"/>
    </location>
</feature>
<dbReference type="EMBL" id="JANBUO010000129">
    <property type="protein sequence ID" value="KAJ2807203.1"/>
    <property type="molecule type" value="Genomic_DNA"/>
</dbReference>
<protein>
    <submittedName>
        <fullName evidence="2">Uncharacterized protein</fullName>
    </submittedName>
</protein>
<evidence type="ECO:0000256" key="1">
    <source>
        <dbReference type="SAM" id="MobiDB-lite"/>
    </source>
</evidence>
<evidence type="ECO:0000313" key="3">
    <source>
        <dbReference type="Proteomes" id="UP001140094"/>
    </source>
</evidence>
<feature type="compositionally biased region" description="Basic and acidic residues" evidence="1">
    <location>
        <begin position="1"/>
        <end position="11"/>
    </location>
</feature>
<dbReference type="Proteomes" id="UP001140094">
    <property type="component" value="Unassembled WGS sequence"/>
</dbReference>
<keyword evidence="3" id="KW-1185">Reference proteome</keyword>
<feature type="compositionally biased region" description="Polar residues" evidence="1">
    <location>
        <begin position="40"/>
        <end position="58"/>
    </location>
</feature>
<evidence type="ECO:0000313" key="2">
    <source>
        <dbReference type="EMBL" id="KAJ2807203.1"/>
    </source>
</evidence>
<comment type="caution">
    <text evidence="2">The sequence shown here is derived from an EMBL/GenBank/DDBJ whole genome shotgun (WGS) entry which is preliminary data.</text>
</comment>
<reference evidence="2" key="1">
    <citation type="submission" date="2022-07" db="EMBL/GenBank/DDBJ databases">
        <title>Phylogenomic reconstructions and comparative analyses of Kickxellomycotina fungi.</title>
        <authorList>
            <person name="Reynolds N.K."/>
            <person name="Stajich J.E."/>
            <person name="Barry K."/>
            <person name="Grigoriev I.V."/>
            <person name="Crous P."/>
            <person name="Smith M.E."/>
        </authorList>
    </citation>
    <scope>NUCLEOTIDE SEQUENCE</scope>
    <source>
        <strain evidence="2">NRRL 1565</strain>
    </source>
</reference>
<gene>
    <name evidence="2" type="ORF">H4R20_001378</name>
</gene>
<proteinExistence type="predicted"/>
<organism evidence="2 3">
    <name type="scientific">Coemansia guatemalensis</name>
    <dbReference type="NCBI Taxonomy" id="2761395"/>
    <lineage>
        <taxon>Eukaryota</taxon>
        <taxon>Fungi</taxon>
        <taxon>Fungi incertae sedis</taxon>
        <taxon>Zoopagomycota</taxon>
        <taxon>Kickxellomycotina</taxon>
        <taxon>Kickxellomycetes</taxon>
        <taxon>Kickxellales</taxon>
        <taxon>Kickxellaceae</taxon>
        <taxon>Coemansia</taxon>
    </lineage>
</organism>
<dbReference type="AlphaFoldDB" id="A0A9W8HX50"/>
<feature type="non-terminal residue" evidence="2">
    <location>
        <position position="1"/>
    </location>
</feature>
<sequence length="58" mass="6680">ADSEHVEEPKPEVNVVQPHREENAQREDSSIPEPFVEYPSTGNHPEVITTNWQIFPKN</sequence>
<accession>A0A9W8HX50</accession>